<comment type="caution">
    <text evidence="2">The sequence shown here is derived from an EMBL/GenBank/DDBJ whole genome shotgun (WGS) entry which is preliminary data.</text>
</comment>
<sequence length="239" mass="26600">MKIRPRTGSAVIGVIGMLLFVVYALAIFMFSGVYTSVGICSIVFAVIAFLLLFLTPQFMFKKRPDIEAVFFGIPLASFAAYYFLAEIFVSMVFLGFQSVIPFNIALFLQVVLLVAFVIIALVSVTAQQASAQQSEDRRSQAVAWSLQSVDIRSIIDSNRMHGADAALLEALDHLSETITYSDAFSHDNPAIKEVEGRITARMRDLQSAAANNDFLTERRLVQELENLYAERSRKLLLVK</sequence>
<dbReference type="EMBL" id="JAHBBD010000031">
    <property type="protein sequence ID" value="MBW3083670.1"/>
    <property type="molecule type" value="Genomic_DNA"/>
</dbReference>
<keyword evidence="1" id="KW-0472">Membrane</keyword>
<accession>A0ABS6WAZ9</accession>
<keyword evidence="1" id="KW-0812">Transmembrane</keyword>
<feature type="transmembrane region" description="Helical" evidence="1">
    <location>
        <begin position="36"/>
        <end position="54"/>
    </location>
</feature>
<dbReference type="RefSeq" id="WP_219083087.1">
    <property type="nucleotide sequence ID" value="NZ_JAHBBD010000031.1"/>
</dbReference>
<reference evidence="2 3" key="1">
    <citation type="submission" date="2021-05" db="EMBL/GenBank/DDBJ databases">
        <title>Phylogenetic classification of ten novel species belonging to the genus Bifidobacterium comprising B. colchicus sp. nov., B. abeli sp. nov., B. bicoloris sp. nov., B. guerezis sp. nov., B. rosaliae sp. nov., B. santillanensis sp. nov., B. argentati sp. nov., B. amazzoni sp. nov., B. pluviali sp. nov., and B. pinnaculum sp. nov.</title>
        <authorList>
            <person name="Lugli G.A."/>
            <person name="Ruiz Garcia L."/>
            <person name="Margolles A."/>
            <person name="Ventura M."/>
        </authorList>
    </citation>
    <scope>NUCLEOTIDE SEQUENCE [LARGE SCALE GENOMIC DNA]</scope>
    <source>
        <strain evidence="2 3">6T3</strain>
    </source>
</reference>
<keyword evidence="1" id="KW-1133">Transmembrane helix</keyword>
<feature type="transmembrane region" description="Helical" evidence="1">
    <location>
        <begin position="7"/>
        <end position="30"/>
    </location>
</feature>
<name>A0ABS6WAZ9_9BIFI</name>
<protein>
    <submittedName>
        <fullName evidence="2">Uncharacterized protein</fullName>
    </submittedName>
</protein>
<organism evidence="2 3">
    <name type="scientific">Bifidobacterium phasiani</name>
    <dbReference type="NCBI Taxonomy" id="2834431"/>
    <lineage>
        <taxon>Bacteria</taxon>
        <taxon>Bacillati</taxon>
        <taxon>Actinomycetota</taxon>
        <taxon>Actinomycetes</taxon>
        <taxon>Bifidobacteriales</taxon>
        <taxon>Bifidobacteriaceae</taxon>
        <taxon>Bifidobacterium</taxon>
    </lineage>
</organism>
<evidence type="ECO:0000256" key="1">
    <source>
        <dbReference type="SAM" id="Phobius"/>
    </source>
</evidence>
<feature type="transmembrane region" description="Helical" evidence="1">
    <location>
        <begin position="66"/>
        <end position="84"/>
    </location>
</feature>
<gene>
    <name evidence="2" type="ORF">KIH73_09970</name>
</gene>
<feature type="transmembrane region" description="Helical" evidence="1">
    <location>
        <begin position="104"/>
        <end position="124"/>
    </location>
</feature>
<dbReference type="Proteomes" id="UP000812844">
    <property type="component" value="Unassembled WGS sequence"/>
</dbReference>
<evidence type="ECO:0000313" key="3">
    <source>
        <dbReference type="Proteomes" id="UP000812844"/>
    </source>
</evidence>
<proteinExistence type="predicted"/>
<evidence type="ECO:0000313" key="2">
    <source>
        <dbReference type="EMBL" id="MBW3083670.1"/>
    </source>
</evidence>
<keyword evidence="3" id="KW-1185">Reference proteome</keyword>